<evidence type="ECO:0000256" key="6">
    <source>
        <dbReference type="SAM" id="Phobius"/>
    </source>
</evidence>
<dbReference type="GO" id="GO:0009003">
    <property type="term" value="F:signal peptidase activity"/>
    <property type="evidence" value="ECO:0007669"/>
    <property type="project" value="UniProtKB-EC"/>
</dbReference>
<keyword evidence="2 6" id="KW-0812">Transmembrane</keyword>
<dbReference type="NCBIfam" id="NF046067">
    <property type="entry name" value="SigPepSipWBacil"/>
    <property type="match status" value="1"/>
</dbReference>
<dbReference type="EMBL" id="SORX01000001">
    <property type="protein sequence ID" value="TFE04017.1"/>
    <property type="molecule type" value="Genomic_DNA"/>
</dbReference>
<evidence type="ECO:0000256" key="5">
    <source>
        <dbReference type="NCBIfam" id="TIGR02228"/>
    </source>
</evidence>
<protein>
    <recommendedName>
        <fullName evidence="5">Signal peptidase I</fullName>
        <ecNumber evidence="5">3.4.21.89</ecNumber>
    </recommendedName>
</protein>
<dbReference type="InterPro" id="IPR001733">
    <property type="entry name" value="Peptidase_S26B"/>
</dbReference>
<dbReference type="GO" id="GO:0006465">
    <property type="term" value="P:signal peptide processing"/>
    <property type="evidence" value="ECO:0007669"/>
    <property type="project" value="UniProtKB-UniRule"/>
</dbReference>
<dbReference type="SUPFAM" id="SSF51306">
    <property type="entry name" value="LexA/Signal peptidase"/>
    <property type="match status" value="1"/>
</dbReference>
<dbReference type="EC" id="3.4.21.89" evidence="5"/>
<keyword evidence="7" id="KW-0378">Hydrolase</keyword>
<dbReference type="NCBIfam" id="TIGR02228">
    <property type="entry name" value="sigpep_I_arch"/>
    <property type="match status" value="1"/>
</dbReference>
<name>A0A4Y8LNM9_9BACL</name>
<dbReference type="Proteomes" id="UP000297776">
    <property type="component" value="Unassembled WGS sequence"/>
</dbReference>
<feature type="transmembrane region" description="Helical" evidence="6">
    <location>
        <begin position="12"/>
        <end position="32"/>
    </location>
</feature>
<keyword evidence="8" id="KW-1185">Reference proteome</keyword>
<evidence type="ECO:0000313" key="7">
    <source>
        <dbReference type="EMBL" id="TFE04017.1"/>
    </source>
</evidence>
<dbReference type="InterPro" id="IPR019533">
    <property type="entry name" value="Peptidase_S26"/>
</dbReference>
<organism evidence="7 8">
    <name type="scientific">Jeotgalibacillus salarius</name>
    <dbReference type="NCBI Taxonomy" id="546023"/>
    <lineage>
        <taxon>Bacteria</taxon>
        <taxon>Bacillati</taxon>
        <taxon>Bacillota</taxon>
        <taxon>Bacilli</taxon>
        <taxon>Bacillales</taxon>
        <taxon>Caryophanaceae</taxon>
        <taxon>Jeotgalibacillus</taxon>
    </lineage>
</organism>
<dbReference type="GO" id="GO:0004252">
    <property type="term" value="F:serine-type endopeptidase activity"/>
    <property type="evidence" value="ECO:0007669"/>
    <property type="project" value="UniProtKB-UniRule"/>
</dbReference>
<accession>A0A4Y8LNM9</accession>
<proteinExistence type="predicted"/>
<keyword evidence="4 6" id="KW-0472">Membrane</keyword>
<dbReference type="RefSeq" id="WP_134378887.1">
    <property type="nucleotide sequence ID" value="NZ_SORX01000001.1"/>
</dbReference>
<dbReference type="InterPro" id="IPR036286">
    <property type="entry name" value="LexA/Signal_pep-like_sf"/>
</dbReference>
<evidence type="ECO:0000256" key="3">
    <source>
        <dbReference type="ARBA" id="ARBA00022989"/>
    </source>
</evidence>
<dbReference type="PRINTS" id="PR00728">
    <property type="entry name" value="SIGNALPTASE"/>
</dbReference>
<feature type="transmembrane region" description="Helical" evidence="6">
    <location>
        <begin position="150"/>
        <end position="172"/>
    </location>
</feature>
<dbReference type="CDD" id="cd06530">
    <property type="entry name" value="S26_SPase_I"/>
    <property type="match status" value="1"/>
</dbReference>
<evidence type="ECO:0000256" key="4">
    <source>
        <dbReference type="ARBA" id="ARBA00023136"/>
    </source>
</evidence>
<dbReference type="PANTHER" id="PTHR10806:SF6">
    <property type="entry name" value="SIGNAL PEPTIDASE COMPLEX CATALYTIC SUBUNIT SEC11"/>
    <property type="match status" value="1"/>
</dbReference>
<evidence type="ECO:0000256" key="1">
    <source>
        <dbReference type="ARBA" id="ARBA00004370"/>
    </source>
</evidence>
<dbReference type="PANTHER" id="PTHR10806">
    <property type="entry name" value="SIGNAL PEPTIDASE COMPLEX CATALYTIC SUBUNIT SEC11"/>
    <property type="match status" value="1"/>
</dbReference>
<reference evidence="7 8" key="1">
    <citation type="submission" date="2019-03" db="EMBL/GenBank/DDBJ databases">
        <authorList>
            <person name="Yang Y."/>
        </authorList>
    </citation>
    <scope>NUCLEOTIDE SEQUENCE [LARGE SCALE GENOMIC DNA]</scope>
    <source>
        <strain evidence="7 8">ASL-1</strain>
    </source>
</reference>
<sequence length="187" mass="20618">MKVALKLTSHLISLILFTVFVLILFIVVSARASGGEPEFLGYQLKTVLSGSMEPGIQTGSVIAVEKVNDAMSFEIGDVITYMEDEQRLTTHRITDVIQNGEHTMFQTKGDNNEEVDANPVMAENVVAKYTGVTVPYIGYFLNTVNSKNGAFIFIGIGAFLLLYSIFTIWRAIAQVDLKSKREEANVS</sequence>
<dbReference type="OrthoDB" id="2243765at2"/>
<dbReference type="AlphaFoldDB" id="A0A4Y8LNM9"/>
<comment type="caution">
    <text evidence="7">The sequence shown here is derived from an EMBL/GenBank/DDBJ whole genome shotgun (WGS) entry which is preliminary data.</text>
</comment>
<keyword evidence="3 6" id="KW-1133">Transmembrane helix</keyword>
<dbReference type="GO" id="GO:0016020">
    <property type="term" value="C:membrane"/>
    <property type="evidence" value="ECO:0007669"/>
    <property type="project" value="UniProtKB-SubCell"/>
</dbReference>
<comment type="subcellular location">
    <subcellularLocation>
        <location evidence="1">Membrane</location>
    </subcellularLocation>
</comment>
<gene>
    <name evidence="7" type="ORF">E2626_01425</name>
</gene>
<evidence type="ECO:0000256" key="2">
    <source>
        <dbReference type="ARBA" id="ARBA00022692"/>
    </source>
</evidence>
<evidence type="ECO:0000313" key="8">
    <source>
        <dbReference type="Proteomes" id="UP000297776"/>
    </source>
</evidence>